<dbReference type="GO" id="GO:0046933">
    <property type="term" value="F:proton-transporting ATP synthase activity, rotational mechanism"/>
    <property type="evidence" value="ECO:0007669"/>
    <property type="project" value="UniProtKB-UniRule"/>
</dbReference>
<keyword evidence="7 10" id="KW-0472">Membrane</keyword>
<evidence type="ECO:0000256" key="9">
    <source>
        <dbReference type="ARBA" id="ARBA00023310"/>
    </source>
</evidence>
<dbReference type="GO" id="GO:0005886">
    <property type="term" value="C:plasma membrane"/>
    <property type="evidence" value="ECO:0007669"/>
    <property type="project" value="UniProtKB-SubCell"/>
</dbReference>
<comment type="similarity">
    <text evidence="3 10">Belongs to the ATPase gamma chain family.</text>
</comment>
<dbReference type="STRING" id="1121326.CLMAG_45770"/>
<evidence type="ECO:0000256" key="8">
    <source>
        <dbReference type="ARBA" id="ARBA00023196"/>
    </source>
</evidence>
<organism evidence="11 12">
    <name type="scientific">Clostridium magnum DSM 2767</name>
    <dbReference type="NCBI Taxonomy" id="1121326"/>
    <lineage>
        <taxon>Bacteria</taxon>
        <taxon>Bacillati</taxon>
        <taxon>Bacillota</taxon>
        <taxon>Clostridia</taxon>
        <taxon>Eubacteriales</taxon>
        <taxon>Clostridiaceae</taxon>
        <taxon>Clostridium</taxon>
    </lineage>
</organism>
<dbReference type="InterPro" id="IPR035968">
    <property type="entry name" value="ATP_synth_F1_ATPase_gsu"/>
</dbReference>
<comment type="subunit">
    <text evidence="10">F-type ATPases have 2 components, CF(1) - the catalytic core - and CF(0) - the membrane proton channel. CF(1) has five subunits: alpha(3), beta(3), gamma(1), delta(1), epsilon(1). CF(0) has three main subunits: a, b and c.</text>
</comment>
<dbReference type="PROSITE" id="PS00153">
    <property type="entry name" value="ATPASE_GAMMA"/>
    <property type="match status" value="1"/>
</dbReference>
<protein>
    <recommendedName>
        <fullName evidence="10">ATP synthase gamma chain</fullName>
    </recommendedName>
    <alternativeName>
        <fullName evidence="10">ATP synthase F1 sector gamma subunit</fullName>
    </alternativeName>
    <alternativeName>
        <fullName evidence="10">F-ATPase gamma subunit</fullName>
    </alternativeName>
</protein>
<comment type="subcellular location">
    <subcellularLocation>
        <location evidence="10">Cell membrane</location>
        <topology evidence="10">Peripheral membrane protein</topology>
    </subcellularLocation>
    <subcellularLocation>
        <location evidence="2">Membrane</location>
        <topology evidence="2">Peripheral membrane protein</topology>
    </subcellularLocation>
</comment>
<dbReference type="EMBL" id="LWAE01000006">
    <property type="protein sequence ID" value="KZL90091.1"/>
    <property type="molecule type" value="Genomic_DNA"/>
</dbReference>
<dbReference type="InterPro" id="IPR023632">
    <property type="entry name" value="ATP_synth_F1_gsu_CS"/>
</dbReference>
<keyword evidence="6 10" id="KW-0406">Ion transport</keyword>
<keyword evidence="9 10" id="KW-0066">ATP synthesis</keyword>
<keyword evidence="10" id="KW-1003">Cell membrane</keyword>
<evidence type="ECO:0000256" key="4">
    <source>
        <dbReference type="ARBA" id="ARBA00022448"/>
    </source>
</evidence>
<dbReference type="HAMAP" id="MF_00815">
    <property type="entry name" value="ATP_synth_gamma_bact"/>
    <property type="match status" value="1"/>
</dbReference>
<evidence type="ECO:0000313" key="12">
    <source>
        <dbReference type="Proteomes" id="UP000076603"/>
    </source>
</evidence>
<dbReference type="Pfam" id="PF00231">
    <property type="entry name" value="ATP-synt"/>
    <property type="match status" value="1"/>
</dbReference>
<evidence type="ECO:0000256" key="3">
    <source>
        <dbReference type="ARBA" id="ARBA00007681"/>
    </source>
</evidence>
<sequence length="283" mass="31786">MAGAGLVAIKRRIKSITSTQKITKAMGLIATSKLRKVRNKLEVNDKYSKSFSAIISEFVKGAEEKSIYIHGNKGRKKLYITLNSDTGLCGGFNAIVVNAAAELISKDRENSLLVSVGQKGRMYFNRLKFQTTAEYVDIPDVPTLKEAEAITYKVLDLYRKNEVGEVYIVYTRFFTTVKQVVNVEKILPLENKDTEVDKRFVKFEPSIDEMIDDVVVMQLKQQILNYMLHAKASEQGSRMAAMDGATKNANELLDKLNLKYNRERQAAITQEISEIVGGAEAQK</sequence>
<evidence type="ECO:0000256" key="7">
    <source>
        <dbReference type="ARBA" id="ARBA00023136"/>
    </source>
</evidence>
<keyword evidence="12" id="KW-1185">Reference proteome</keyword>
<dbReference type="OrthoDB" id="9812769at2"/>
<dbReference type="GO" id="GO:0045259">
    <property type="term" value="C:proton-transporting ATP synthase complex"/>
    <property type="evidence" value="ECO:0007669"/>
    <property type="project" value="UniProtKB-KW"/>
</dbReference>
<comment type="caution">
    <text evidence="11">The sequence shown here is derived from an EMBL/GenBank/DDBJ whole genome shotgun (WGS) entry which is preliminary data.</text>
</comment>
<dbReference type="PANTHER" id="PTHR11693">
    <property type="entry name" value="ATP SYNTHASE GAMMA CHAIN"/>
    <property type="match status" value="1"/>
</dbReference>
<dbReference type="InterPro" id="IPR000131">
    <property type="entry name" value="ATP_synth_F1_gsu"/>
</dbReference>
<dbReference type="PANTHER" id="PTHR11693:SF22">
    <property type="entry name" value="ATP SYNTHASE SUBUNIT GAMMA, MITOCHONDRIAL"/>
    <property type="match status" value="1"/>
</dbReference>
<keyword evidence="5 10" id="KW-0375">Hydrogen ion transport</keyword>
<dbReference type="Gene3D" id="1.10.287.80">
    <property type="entry name" value="ATP synthase, gamma subunit, helix hairpin domain"/>
    <property type="match status" value="1"/>
</dbReference>
<keyword evidence="4 10" id="KW-0813">Transport</keyword>
<dbReference type="Gene3D" id="3.40.1380.10">
    <property type="match status" value="1"/>
</dbReference>
<evidence type="ECO:0000256" key="6">
    <source>
        <dbReference type="ARBA" id="ARBA00023065"/>
    </source>
</evidence>
<dbReference type="Proteomes" id="UP000076603">
    <property type="component" value="Unassembled WGS sequence"/>
</dbReference>
<name>A0A162RLS3_9CLOT</name>
<dbReference type="GO" id="GO:0042777">
    <property type="term" value="P:proton motive force-driven plasma membrane ATP synthesis"/>
    <property type="evidence" value="ECO:0007669"/>
    <property type="project" value="UniProtKB-UniRule"/>
</dbReference>
<dbReference type="CDD" id="cd12151">
    <property type="entry name" value="F1-ATPase_gamma"/>
    <property type="match status" value="1"/>
</dbReference>
<accession>A0A162RLS3</accession>
<reference evidence="11 12" key="1">
    <citation type="submission" date="2016-04" db="EMBL/GenBank/DDBJ databases">
        <title>Genome sequence of Clostridium magnum DSM 2767.</title>
        <authorList>
            <person name="Poehlein A."/>
            <person name="Uhlig R."/>
            <person name="Fischer R."/>
            <person name="Bahl H."/>
            <person name="Daniel R."/>
        </authorList>
    </citation>
    <scope>NUCLEOTIDE SEQUENCE [LARGE SCALE GENOMIC DNA]</scope>
    <source>
        <strain evidence="11 12">DSM 2767</strain>
    </source>
</reference>
<evidence type="ECO:0000313" key="11">
    <source>
        <dbReference type="EMBL" id="KZL90091.1"/>
    </source>
</evidence>
<dbReference type="PRINTS" id="PR00126">
    <property type="entry name" value="ATPASEGAMMA"/>
</dbReference>
<evidence type="ECO:0000256" key="10">
    <source>
        <dbReference type="HAMAP-Rule" id="MF_00815"/>
    </source>
</evidence>
<dbReference type="SUPFAM" id="SSF52943">
    <property type="entry name" value="ATP synthase (F1-ATPase), gamma subunit"/>
    <property type="match status" value="1"/>
</dbReference>
<dbReference type="PATRIC" id="fig|1121326.3.peg.4639"/>
<proteinExistence type="inferred from homology"/>
<dbReference type="GO" id="GO:0005524">
    <property type="term" value="F:ATP binding"/>
    <property type="evidence" value="ECO:0007669"/>
    <property type="project" value="UniProtKB-UniRule"/>
</dbReference>
<keyword evidence="8 10" id="KW-0139">CF(1)</keyword>
<evidence type="ECO:0000256" key="1">
    <source>
        <dbReference type="ARBA" id="ARBA00003456"/>
    </source>
</evidence>
<evidence type="ECO:0000256" key="2">
    <source>
        <dbReference type="ARBA" id="ARBA00004170"/>
    </source>
</evidence>
<comment type="function">
    <text evidence="1 10">Produces ATP from ADP in the presence of a proton gradient across the membrane. The gamma chain is believed to be important in regulating ATPase activity and the flow of protons through the CF(0) complex.</text>
</comment>
<dbReference type="AlphaFoldDB" id="A0A162RLS3"/>
<dbReference type="NCBIfam" id="TIGR01146">
    <property type="entry name" value="ATPsyn_F1gamma"/>
    <property type="match status" value="1"/>
</dbReference>
<evidence type="ECO:0000256" key="5">
    <source>
        <dbReference type="ARBA" id="ARBA00022781"/>
    </source>
</evidence>
<dbReference type="RefSeq" id="WP_066627469.1">
    <property type="nucleotide sequence ID" value="NZ_FQXL01000006.1"/>
</dbReference>
<gene>
    <name evidence="10 11" type="primary">atpG</name>
    <name evidence="11" type="ORF">CLMAG_45770</name>
</gene>